<accession>A0ABR5B5Z0</accession>
<keyword evidence="2" id="KW-1185">Reference proteome</keyword>
<dbReference type="EMBL" id="KN848902">
    <property type="protein sequence ID" value="KIR59019.1"/>
    <property type="molecule type" value="Genomic_DNA"/>
</dbReference>
<reference evidence="1 2" key="1">
    <citation type="submission" date="2015-01" db="EMBL/GenBank/DDBJ databases">
        <title>The Genome Sequence of Cryptococcus gattii CA1873.</title>
        <authorList>
            <consortium name="The Broad Institute Genomics Platform"/>
            <person name="Cuomo C."/>
            <person name="Litvintseva A."/>
            <person name="Chen Y."/>
            <person name="Heitman J."/>
            <person name="Sun S."/>
            <person name="Springer D."/>
            <person name="Dromer F."/>
            <person name="Young S."/>
            <person name="Zeng Q."/>
            <person name="Gargeya S."/>
            <person name="Abouelleil A."/>
            <person name="Alvarado L."/>
            <person name="Chapman S.B."/>
            <person name="Gainer-Dewar J."/>
            <person name="Goldberg J."/>
            <person name="Griggs A."/>
            <person name="Gujja S."/>
            <person name="Hansen M."/>
            <person name="Howarth C."/>
            <person name="Imamovic A."/>
            <person name="Larimer J."/>
            <person name="Murphy C."/>
            <person name="Naylor J."/>
            <person name="Pearson M."/>
            <person name="Priest M."/>
            <person name="Roberts A."/>
            <person name="Saif S."/>
            <person name="Shea T."/>
            <person name="Sykes S."/>
            <person name="Wortman J."/>
            <person name="Nusbaum C."/>
            <person name="Birren B."/>
        </authorList>
    </citation>
    <scope>NUCLEOTIDE SEQUENCE [LARGE SCALE GENOMIC DNA]</scope>
    <source>
        <strain evidence="1 2">CA1873</strain>
    </source>
</reference>
<gene>
    <name evidence="1" type="ORF">I314_05003</name>
</gene>
<protein>
    <submittedName>
        <fullName evidence="1">Uncharacterized protein</fullName>
    </submittedName>
</protein>
<organism evidence="1 2">
    <name type="scientific">Cryptococcus bacillisporus CA1873</name>
    <dbReference type="NCBI Taxonomy" id="1296111"/>
    <lineage>
        <taxon>Eukaryota</taxon>
        <taxon>Fungi</taxon>
        <taxon>Dikarya</taxon>
        <taxon>Basidiomycota</taxon>
        <taxon>Agaricomycotina</taxon>
        <taxon>Tremellomycetes</taxon>
        <taxon>Tremellales</taxon>
        <taxon>Cryptococcaceae</taxon>
        <taxon>Cryptococcus</taxon>
        <taxon>Cryptococcus gattii species complex</taxon>
    </lineage>
</organism>
<evidence type="ECO:0000313" key="2">
    <source>
        <dbReference type="Proteomes" id="UP000053800"/>
    </source>
</evidence>
<sequence length="36" mass="4081">MMMIRALLALLTANVLVWWSLYSCTAAVACIMKRHV</sequence>
<proteinExistence type="predicted"/>
<dbReference type="Proteomes" id="UP000053800">
    <property type="component" value="Unassembled WGS sequence"/>
</dbReference>
<name>A0ABR5B5Z0_CRYGA</name>
<dbReference type="PROSITE" id="PS51257">
    <property type="entry name" value="PROKAR_LIPOPROTEIN"/>
    <property type="match status" value="1"/>
</dbReference>
<evidence type="ECO:0000313" key="1">
    <source>
        <dbReference type="EMBL" id="KIR59019.1"/>
    </source>
</evidence>